<dbReference type="PANTHER" id="PTHR30435">
    <property type="entry name" value="FLAGELLAR PROTEIN"/>
    <property type="match status" value="1"/>
</dbReference>
<dbReference type="AlphaFoldDB" id="A0A2T3KMV8"/>
<protein>
    <recommendedName>
        <fullName evidence="3 6">Flagellar basal-body rod protein FlgG</fullName>
    </recommendedName>
    <alternativeName>
        <fullName evidence="5 7">Distal rod protein</fullName>
    </alternativeName>
</protein>
<dbReference type="InterPro" id="IPR010930">
    <property type="entry name" value="Flg_bb/hook_C_dom"/>
</dbReference>
<dbReference type="NCBIfam" id="TIGR02488">
    <property type="entry name" value="flgG_G_neg"/>
    <property type="match status" value="1"/>
</dbReference>
<accession>A0A2T3KMV8</accession>
<comment type="subunit">
    <text evidence="7">The basal body constitutes a major portion of the flagellar organelle and consists of four rings (L,P,S, and M) mounted on a central rod. The rod consists of about 26 subunits of FlgG in the distal portion, and FlgB, FlgC and FlgF are thought to build up the proximal portion of the rod with about 6 subunits each.</text>
</comment>
<evidence type="ECO:0000256" key="4">
    <source>
        <dbReference type="ARBA" id="ARBA00023143"/>
    </source>
</evidence>
<dbReference type="GO" id="GO:0009426">
    <property type="term" value="C:bacterial-type flagellum basal body, distal rod"/>
    <property type="evidence" value="ECO:0007669"/>
    <property type="project" value="UniProtKB-UniRule"/>
</dbReference>
<keyword evidence="4 7" id="KW-0975">Bacterial flagellum</keyword>
<evidence type="ECO:0000313" key="11">
    <source>
        <dbReference type="EMBL" id="PSV01118.1"/>
    </source>
</evidence>
<evidence type="ECO:0000256" key="7">
    <source>
        <dbReference type="RuleBase" id="RU362116"/>
    </source>
</evidence>
<dbReference type="InterPro" id="IPR037925">
    <property type="entry name" value="FlgE/F/G-like"/>
</dbReference>
<evidence type="ECO:0000259" key="9">
    <source>
        <dbReference type="Pfam" id="PF06429"/>
    </source>
</evidence>
<dbReference type="InterPro" id="IPR001444">
    <property type="entry name" value="Flag_bb_rod_N"/>
</dbReference>
<proteinExistence type="inferred from homology"/>
<feature type="domain" description="Flagellar hook protein FlgE/F/G-like D1" evidence="10">
    <location>
        <begin position="93"/>
        <end position="155"/>
    </location>
</feature>
<dbReference type="Pfam" id="PF22692">
    <property type="entry name" value="LlgE_F_G_D1"/>
    <property type="match status" value="1"/>
</dbReference>
<sequence length="259" mass="27419">MNGTLSTAATGLNAYNTKLQFISNNLANSQTTGYKSTTPEFATLMTINVIEPSNAGGAASAGLQIGTGVGVIGSATNFKQGQPVETGKPLDLMINGDGFIPVVKQDGSRLYTRGGSFIINADGQISTRDNMLLDPEISVPENTESITIASDGRVLAKLSGEVDTTEIGQIQLVKFANNNGLRAISGTYYERNIKTSGDEITGNADENGFGSMMQGYLEASNVNSTKELVDMIETQRGYEQVSKTMTAASDMMKTLNQSL</sequence>
<comment type="subcellular location">
    <subcellularLocation>
        <location evidence="1 7">Bacterial flagellum basal body</location>
    </subcellularLocation>
</comment>
<reference evidence="11 12" key="1">
    <citation type="submission" date="2018-01" db="EMBL/GenBank/DDBJ databases">
        <title>Whole genome sequencing of Histamine producing bacteria.</title>
        <authorList>
            <person name="Butler K."/>
        </authorList>
    </citation>
    <scope>NUCLEOTIDE SEQUENCE [LARGE SCALE GENOMIC DNA]</scope>
    <source>
        <strain evidence="11 12">FS-7.2</strain>
    </source>
</reference>
<gene>
    <name evidence="11" type="primary">flgG</name>
    <name evidence="11" type="ORF">C9J27_03605</name>
</gene>
<dbReference type="NCBIfam" id="TIGR03506">
    <property type="entry name" value="FlgEFG_subfam"/>
    <property type="match status" value="2"/>
</dbReference>
<dbReference type="InterPro" id="IPR012834">
    <property type="entry name" value="FlgG_G_neg"/>
</dbReference>
<evidence type="ECO:0000259" key="10">
    <source>
        <dbReference type="Pfam" id="PF22692"/>
    </source>
</evidence>
<dbReference type="PANTHER" id="PTHR30435:SF19">
    <property type="entry name" value="FLAGELLAR BASAL-BODY ROD PROTEIN FLGG"/>
    <property type="match status" value="1"/>
</dbReference>
<evidence type="ECO:0000256" key="3">
    <source>
        <dbReference type="ARBA" id="ARBA00017948"/>
    </source>
</evidence>
<evidence type="ECO:0000256" key="1">
    <source>
        <dbReference type="ARBA" id="ARBA00004117"/>
    </source>
</evidence>
<dbReference type="EMBL" id="PYNF01000002">
    <property type="protein sequence ID" value="PSV01118.1"/>
    <property type="molecule type" value="Genomic_DNA"/>
</dbReference>
<dbReference type="Pfam" id="PF06429">
    <property type="entry name" value="Flg_bbr_C"/>
    <property type="match status" value="1"/>
</dbReference>
<dbReference type="GO" id="GO:0071978">
    <property type="term" value="P:bacterial-type flagellum-dependent swarming motility"/>
    <property type="evidence" value="ECO:0007669"/>
    <property type="project" value="TreeGrafter"/>
</dbReference>
<dbReference type="InterPro" id="IPR020013">
    <property type="entry name" value="Flagellar_FlgE/F/G"/>
</dbReference>
<name>A0A2T3KMV8_9GAMM</name>
<evidence type="ECO:0000256" key="2">
    <source>
        <dbReference type="ARBA" id="ARBA00009677"/>
    </source>
</evidence>
<feature type="domain" description="Flagellar basal-body/hook protein C-terminal" evidence="9">
    <location>
        <begin position="213"/>
        <end position="257"/>
    </location>
</feature>
<feature type="domain" description="Flagellar basal body rod protein N-terminal" evidence="8">
    <location>
        <begin position="5"/>
        <end position="35"/>
    </location>
</feature>
<evidence type="ECO:0000259" key="8">
    <source>
        <dbReference type="Pfam" id="PF00460"/>
    </source>
</evidence>
<dbReference type="Proteomes" id="UP000241426">
    <property type="component" value="Unassembled WGS sequence"/>
</dbReference>
<keyword evidence="11" id="KW-0282">Flagellum</keyword>
<keyword evidence="11" id="KW-0966">Cell projection</keyword>
<dbReference type="Pfam" id="PF00460">
    <property type="entry name" value="Flg_bb_rod"/>
    <property type="match status" value="1"/>
</dbReference>
<comment type="caution">
    <text evidence="11">The sequence shown here is derived from an EMBL/GenBank/DDBJ whole genome shotgun (WGS) entry which is preliminary data.</text>
</comment>
<evidence type="ECO:0000256" key="5">
    <source>
        <dbReference type="ARBA" id="ARBA00032912"/>
    </source>
</evidence>
<dbReference type="SUPFAM" id="SSF117143">
    <property type="entry name" value="Flagellar hook protein flgE"/>
    <property type="match status" value="1"/>
</dbReference>
<dbReference type="InterPro" id="IPR053967">
    <property type="entry name" value="LlgE_F_G-like_D1"/>
</dbReference>
<keyword evidence="11" id="KW-0969">Cilium</keyword>
<dbReference type="RefSeq" id="WP_107288845.1">
    <property type="nucleotide sequence ID" value="NZ_PYNF01000002.1"/>
</dbReference>
<organism evidence="11 12">
    <name type="scientific">Photobacterium kishitanii</name>
    <dbReference type="NCBI Taxonomy" id="318456"/>
    <lineage>
        <taxon>Bacteria</taxon>
        <taxon>Pseudomonadati</taxon>
        <taxon>Pseudomonadota</taxon>
        <taxon>Gammaproteobacteria</taxon>
        <taxon>Vibrionales</taxon>
        <taxon>Vibrionaceae</taxon>
        <taxon>Photobacterium</taxon>
    </lineage>
</organism>
<evidence type="ECO:0000313" key="12">
    <source>
        <dbReference type="Proteomes" id="UP000241426"/>
    </source>
</evidence>
<evidence type="ECO:0000256" key="6">
    <source>
        <dbReference type="NCBIfam" id="TIGR02488"/>
    </source>
</evidence>
<comment type="similarity">
    <text evidence="2 7">Belongs to the flagella basal body rod proteins family.</text>
</comment>